<evidence type="ECO:0000313" key="1">
    <source>
        <dbReference type="EMBL" id="KAF6026935.1"/>
    </source>
</evidence>
<organism evidence="1 2">
    <name type="scientific">Bugula neritina</name>
    <name type="common">Brown bryozoan</name>
    <name type="synonym">Sertularia neritina</name>
    <dbReference type="NCBI Taxonomy" id="10212"/>
    <lineage>
        <taxon>Eukaryota</taxon>
        <taxon>Metazoa</taxon>
        <taxon>Spiralia</taxon>
        <taxon>Lophotrochozoa</taxon>
        <taxon>Bryozoa</taxon>
        <taxon>Gymnolaemata</taxon>
        <taxon>Cheilostomatida</taxon>
        <taxon>Flustrina</taxon>
        <taxon>Buguloidea</taxon>
        <taxon>Bugulidae</taxon>
        <taxon>Bugula</taxon>
    </lineage>
</organism>
<dbReference type="PANTHER" id="PTHR37984:SF9">
    <property type="entry name" value="INTEGRASE CATALYTIC DOMAIN-CONTAINING PROTEIN"/>
    <property type="match status" value="1"/>
</dbReference>
<evidence type="ECO:0000313" key="2">
    <source>
        <dbReference type="Proteomes" id="UP000593567"/>
    </source>
</evidence>
<dbReference type="Proteomes" id="UP000593567">
    <property type="component" value="Unassembled WGS sequence"/>
</dbReference>
<dbReference type="InterPro" id="IPR043502">
    <property type="entry name" value="DNA/RNA_pol_sf"/>
</dbReference>
<dbReference type="InterPro" id="IPR043128">
    <property type="entry name" value="Rev_trsase/Diguanyl_cyclase"/>
</dbReference>
<dbReference type="PANTHER" id="PTHR37984">
    <property type="entry name" value="PROTEIN CBG26694"/>
    <property type="match status" value="1"/>
</dbReference>
<keyword evidence="2" id="KW-1185">Reference proteome</keyword>
<name>A0A7J7JLH2_BUGNE</name>
<gene>
    <name evidence="1" type="ORF">EB796_014756</name>
</gene>
<sequence length="240" mass="27120">MHLGKSQEEHDSRVRAVLRRMVDAGMTLNVEKCKFSRSSIKFLGHVISSSGIRANPEAVQGIESFATPTCVKDVRSFLGMANQLSKFSTRLGELSAPLRELLHKNTPWIWDVAQEQAFCEIKKELQRCVELAPYSPQRETVIHTDASQCGIDALSRSVGPISEADVMFMEEVELFAVSALHNTATSPRLKELKVQQENDEVISRVLQYVRSGWPTYLPSHEILLRPYFECRSRLSTIDDI</sequence>
<dbReference type="InterPro" id="IPR050951">
    <property type="entry name" value="Retrovirus_Pol_polyprotein"/>
</dbReference>
<dbReference type="Gene3D" id="3.30.70.270">
    <property type="match status" value="2"/>
</dbReference>
<protein>
    <recommendedName>
        <fullName evidence="3">Reverse transcriptase/retrotransposon-derived protein RNase H-like domain-containing protein</fullName>
    </recommendedName>
</protein>
<comment type="caution">
    <text evidence="1">The sequence shown here is derived from an EMBL/GenBank/DDBJ whole genome shotgun (WGS) entry which is preliminary data.</text>
</comment>
<dbReference type="SUPFAM" id="SSF56672">
    <property type="entry name" value="DNA/RNA polymerases"/>
    <property type="match status" value="1"/>
</dbReference>
<dbReference type="AlphaFoldDB" id="A0A7J7JLH2"/>
<dbReference type="EMBL" id="VXIV02002178">
    <property type="protein sequence ID" value="KAF6026935.1"/>
    <property type="molecule type" value="Genomic_DNA"/>
</dbReference>
<reference evidence="1" key="1">
    <citation type="submission" date="2020-06" db="EMBL/GenBank/DDBJ databases">
        <title>Draft genome of Bugula neritina, a colonial animal packing powerful symbionts and potential medicines.</title>
        <authorList>
            <person name="Rayko M."/>
        </authorList>
    </citation>
    <scope>NUCLEOTIDE SEQUENCE [LARGE SCALE GENOMIC DNA]</scope>
    <source>
        <strain evidence="1">Kwan_BN1</strain>
    </source>
</reference>
<evidence type="ECO:0008006" key="3">
    <source>
        <dbReference type="Google" id="ProtNLM"/>
    </source>
</evidence>
<dbReference type="GO" id="GO:0003824">
    <property type="term" value="F:catalytic activity"/>
    <property type="evidence" value="ECO:0007669"/>
    <property type="project" value="UniProtKB-KW"/>
</dbReference>
<dbReference type="OrthoDB" id="10063781at2759"/>
<proteinExistence type="predicted"/>
<accession>A0A7J7JLH2</accession>
<dbReference type="FunFam" id="3.30.70.270:FF:000020">
    <property type="entry name" value="Transposon Tf2-6 polyprotein-like Protein"/>
    <property type="match status" value="1"/>
</dbReference>